<evidence type="ECO:0000256" key="1">
    <source>
        <dbReference type="ARBA" id="ARBA00001946"/>
    </source>
</evidence>
<dbReference type="SUPFAM" id="SSF143631">
    <property type="entry name" value="ApbE-like"/>
    <property type="match status" value="1"/>
</dbReference>
<sequence length="299" mass="31732">MSQTRRRFLTILAAASASGMALPAQARAIWTGRALGAEARLVLHGPADQTAAVMAEVQGVLRHVEAQFNLFDTASALSQLNRTGQLPDPHQDFSRLIDLSNRLHRATGGLFDPTVQPLWRALAEGRPPARAQALVGWSGVQQGPAAITLRPGQQLTLNGIAQGLATDLVADVLRRHGMAKGLVQVGELAARGGPWRIGIEDPALGPVLTRRLSDGAMATSSPDAMRLGTKGHILGPQGQPALWSTVTVEAETATLADGMSTALCFVPAPALRDMAKRLRCDLGLRQIIAIDHDGNIRTF</sequence>
<keyword evidence="11" id="KW-0732">Signal</keyword>
<dbReference type="InterPro" id="IPR024932">
    <property type="entry name" value="ApbE"/>
</dbReference>
<protein>
    <recommendedName>
        <fullName evidence="3">FAD:protein FMN transferase</fullName>
        <ecNumber evidence="2">2.7.1.180</ecNumber>
    </recommendedName>
    <alternativeName>
        <fullName evidence="9">Flavin transferase</fullName>
    </alternativeName>
</protein>
<organism evidence="12 13">
    <name type="scientific">Meridianimarinicoccus marinus</name>
    <dbReference type="NCBI Taxonomy" id="3231483"/>
    <lineage>
        <taxon>Bacteria</taxon>
        <taxon>Pseudomonadati</taxon>
        <taxon>Pseudomonadota</taxon>
        <taxon>Alphaproteobacteria</taxon>
        <taxon>Rhodobacterales</taxon>
        <taxon>Paracoccaceae</taxon>
        <taxon>Meridianimarinicoccus</taxon>
    </lineage>
</organism>
<evidence type="ECO:0000256" key="8">
    <source>
        <dbReference type="ARBA" id="ARBA00022842"/>
    </source>
</evidence>
<keyword evidence="7" id="KW-0274">FAD</keyword>
<evidence type="ECO:0000256" key="2">
    <source>
        <dbReference type="ARBA" id="ARBA00011955"/>
    </source>
</evidence>
<dbReference type="InterPro" id="IPR003374">
    <property type="entry name" value="ApbE-like_sf"/>
</dbReference>
<dbReference type="Pfam" id="PF02424">
    <property type="entry name" value="ApbE"/>
    <property type="match status" value="1"/>
</dbReference>
<keyword evidence="13" id="KW-1185">Reference proteome</keyword>
<evidence type="ECO:0000256" key="9">
    <source>
        <dbReference type="ARBA" id="ARBA00031306"/>
    </source>
</evidence>
<comment type="catalytic activity">
    <reaction evidence="10">
        <text>L-threonyl-[protein] + FAD = FMN-L-threonyl-[protein] + AMP + H(+)</text>
        <dbReference type="Rhea" id="RHEA:36847"/>
        <dbReference type="Rhea" id="RHEA-COMP:11060"/>
        <dbReference type="Rhea" id="RHEA-COMP:11061"/>
        <dbReference type="ChEBI" id="CHEBI:15378"/>
        <dbReference type="ChEBI" id="CHEBI:30013"/>
        <dbReference type="ChEBI" id="CHEBI:57692"/>
        <dbReference type="ChEBI" id="CHEBI:74257"/>
        <dbReference type="ChEBI" id="CHEBI:456215"/>
        <dbReference type="EC" id="2.7.1.180"/>
    </reaction>
</comment>
<comment type="caution">
    <text evidence="12">The sequence shown here is derived from an EMBL/GenBank/DDBJ whole genome shotgun (WGS) entry which is preliminary data.</text>
</comment>
<keyword evidence="4" id="KW-0285">Flavoprotein</keyword>
<evidence type="ECO:0000256" key="11">
    <source>
        <dbReference type="SAM" id="SignalP"/>
    </source>
</evidence>
<dbReference type="PANTHER" id="PTHR30040">
    <property type="entry name" value="THIAMINE BIOSYNTHESIS LIPOPROTEIN APBE"/>
    <property type="match status" value="1"/>
</dbReference>
<evidence type="ECO:0000256" key="10">
    <source>
        <dbReference type="ARBA" id="ARBA00048540"/>
    </source>
</evidence>
<dbReference type="InterPro" id="IPR006311">
    <property type="entry name" value="TAT_signal"/>
</dbReference>
<dbReference type="GO" id="GO:0016740">
    <property type="term" value="F:transferase activity"/>
    <property type="evidence" value="ECO:0007669"/>
    <property type="project" value="UniProtKB-KW"/>
</dbReference>
<feature type="chain" id="PRO_5046278454" description="FAD:protein FMN transferase" evidence="11">
    <location>
        <begin position="27"/>
        <end position="299"/>
    </location>
</feature>
<name>A0ABV3L8Z6_9RHOB</name>
<dbReference type="Gene3D" id="3.10.520.10">
    <property type="entry name" value="ApbE-like domains"/>
    <property type="match status" value="1"/>
</dbReference>
<evidence type="ECO:0000313" key="13">
    <source>
        <dbReference type="Proteomes" id="UP001553161"/>
    </source>
</evidence>
<dbReference type="PANTHER" id="PTHR30040:SF2">
    <property type="entry name" value="FAD:PROTEIN FMN TRANSFERASE"/>
    <property type="match status" value="1"/>
</dbReference>
<evidence type="ECO:0000256" key="4">
    <source>
        <dbReference type="ARBA" id="ARBA00022630"/>
    </source>
</evidence>
<feature type="signal peptide" evidence="11">
    <location>
        <begin position="1"/>
        <end position="26"/>
    </location>
</feature>
<dbReference type="RefSeq" id="WP_366194003.1">
    <property type="nucleotide sequence ID" value="NZ_JBFBVU010000021.1"/>
</dbReference>
<evidence type="ECO:0000256" key="6">
    <source>
        <dbReference type="ARBA" id="ARBA00022723"/>
    </source>
</evidence>
<reference evidence="12 13" key="1">
    <citation type="submission" date="2024-07" db="EMBL/GenBank/DDBJ databases">
        <authorList>
            <person name="Kang M."/>
        </authorList>
    </citation>
    <scope>NUCLEOTIDE SEQUENCE [LARGE SCALE GENOMIC DNA]</scope>
    <source>
        <strain evidence="12 13">DFM31</strain>
    </source>
</reference>
<proteinExistence type="predicted"/>
<comment type="cofactor">
    <cofactor evidence="1">
        <name>Mg(2+)</name>
        <dbReference type="ChEBI" id="CHEBI:18420"/>
    </cofactor>
</comment>
<dbReference type="EMBL" id="JBFBVU010000021">
    <property type="protein sequence ID" value="MEV8468049.1"/>
    <property type="molecule type" value="Genomic_DNA"/>
</dbReference>
<keyword evidence="5 12" id="KW-0808">Transferase</keyword>
<evidence type="ECO:0000313" key="12">
    <source>
        <dbReference type="EMBL" id="MEV8468049.1"/>
    </source>
</evidence>
<keyword evidence="8" id="KW-0460">Magnesium</keyword>
<dbReference type="Proteomes" id="UP001553161">
    <property type="component" value="Unassembled WGS sequence"/>
</dbReference>
<dbReference type="EC" id="2.7.1.180" evidence="2"/>
<dbReference type="PROSITE" id="PS51318">
    <property type="entry name" value="TAT"/>
    <property type="match status" value="1"/>
</dbReference>
<evidence type="ECO:0000256" key="5">
    <source>
        <dbReference type="ARBA" id="ARBA00022679"/>
    </source>
</evidence>
<evidence type="ECO:0000256" key="7">
    <source>
        <dbReference type="ARBA" id="ARBA00022827"/>
    </source>
</evidence>
<accession>A0ABV3L8Z6</accession>
<evidence type="ECO:0000256" key="3">
    <source>
        <dbReference type="ARBA" id="ARBA00016337"/>
    </source>
</evidence>
<keyword evidence="6" id="KW-0479">Metal-binding</keyword>
<gene>
    <name evidence="12" type="ORF">AB0T83_14830</name>
</gene>